<dbReference type="PROSITE" id="PS51253">
    <property type="entry name" value="HTH_CENPB"/>
    <property type="match status" value="1"/>
</dbReference>
<dbReference type="Proteomes" id="UP000267145">
    <property type="component" value="Unassembled WGS sequence"/>
</dbReference>
<feature type="compositionally biased region" description="Low complexity" evidence="3">
    <location>
        <begin position="498"/>
        <end position="513"/>
    </location>
</feature>
<evidence type="ECO:0000259" key="4">
    <source>
        <dbReference type="PROSITE" id="PS51253"/>
    </source>
</evidence>
<dbReference type="PANTHER" id="PTHR19303:SF70">
    <property type="entry name" value="HTH CENPB-TYPE DOMAIN-CONTAINING PROTEIN"/>
    <property type="match status" value="1"/>
</dbReference>
<gene>
    <name evidence="5" type="ORF">D7B24_006590</name>
</gene>
<dbReference type="STRING" id="1051616.A0A3M9Y9A2"/>
<dbReference type="AlphaFoldDB" id="A0A3M9Y9A2"/>
<feature type="region of interest" description="Disordered" evidence="3">
    <location>
        <begin position="573"/>
        <end position="597"/>
    </location>
</feature>
<evidence type="ECO:0000256" key="2">
    <source>
        <dbReference type="ARBA" id="ARBA00023242"/>
    </source>
</evidence>
<dbReference type="InterPro" id="IPR050863">
    <property type="entry name" value="CenT-Element_Derived"/>
</dbReference>
<feature type="region of interest" description="Disordered" evidence="3">
    <location>
        <begin position="472"/>
        <end position="515"/>
    </location>
</feature>
<dbReference type="RefSeq" id="XP_028495102.1">
    <property type="nucleotide sequence ID" value="XM_028640716.1"/>
</dbReference>
<evidence type="ECO:0000256" key="1">
    <source>
        <dbReference type="ARBA" id="ARBA00023125"/>
    </source>
</evidence>
<dbReference type="Pfam" id="PF03221">
    <property type="entry name" value="HTH_Tnp_Tc5"/>
    <property type="match status" value="1"/>
</dbReference>
<evidence type="ECO:0000313" key="6">
    <source>
        <dbReference type="Proteomes" id="UP000267145"/>
    </source>
</evidence>
<feature type="domain" description="HTH CENPB-type" evidence="4">
    <location>
        <begin position="209"/>
        <end position="286"/>
    </location>
</feature>
<feature type="compositionally biased region" description="Polar residues" evidence="3">
    <location>
        <begin position="487"/>
        <end position="497"/>
    </location>
</feature>
<feature type="compositionally biased region" description="Polar residues" evidence="3">
    <location>
        <begin position="308"/>
        <end position="324"/>
    </location>
</feature>
<dbReference type="Gene3D" id="1.10.10.60">
    <property type="entry name" value="Homeodomain-like"/>
    <property type="match status" value="2"/>
</dbReference>
<feature type="region of interest" description="Disordered" evidence="3">
    <location>
        <begin position="433"/>
        <end position="453"/>
    </location>
</feature>
<dbReference type="GeneID" id="39610279"/>
<feature type="region of interest" description="Disordered" evidence="3">
    <location>
        <begin position="54"/>
        <end position="96"/>
    </location>
</feature>
<comment type="caution">
    <text evidence="5">The sequence shown here is derived from an EMBL/GenBank/DDBJ whole genome shotgun (WGS) entry which is preliminary data.</text>
</comment>
<keyword evidence="6" id="KW-1185">Reference proteome</keyword>
<dbReference type="EMBL" id="RBVV01000048">
    <property type="protein sequence ID" value="RNJ56944.1"/>
    <property type="molecule type" value="Genomic_DNA"/>
</dbReference>
<dbReference type="SUPFAM" id="SSF46689">
    <property type="entry name" value="Homeodomain-like"/>
    <property type="match status" value="2"/>
</dbReference>
<dbReference type="InterPro" id="IPR009057">
    <property type="entry name" value="Homeodomain-like_sf"/>
</dbReference>
<sequence length="597" mass="64868">MMGSTGVDQESHLATDQSFTNHHQNTAANHNVNDGWGDMNAYHQSAMPDYGFSYSSHTPHGLPSESIGRMPPPPAPLQPILPPQQQQQQQQHRSHTQLAMLTIPQGAWPSNFVQNRSSYSAQSAPPLQMPPVLGVSPSSKPIRPLGMQQSAPRKTLTDDDRRRMCQYHMDNPNMKQTEIGAMFGVERSTVSKVLRNKEKYLFPEDRTQSPVKRNQKKLPDFEKALSSWVNKRKTRYGSDISDEEILQQARHFRLTVGGESESQFKALLNGSWLEKFKQKNGIGQPRLLRRASETNIIDHAKLSASPSLTHGIMSTTSPTGQPSPLSADRSDEDAHNNGLGFIPYSPDGNTYKHANSHSTTSLNSAFTDAAASSFSGGALSPTGPFTFSPDPNVGSFLAPDQTRQMQVGVGSNFSRPRSQTFPTLDLEYMNAAGTTTEPSTPRFHPSATAPSSALESPVHEMNAAPFGIDNAIASSPHLHHSSSNSSMAGRSTTTPINSGLSSTPVGSSPTSPTQEDARRAADTLLNFIQSNASNGFVDQNEYATVLRLTEKLRIHQQQATKSINVTAIGGLSRIPEGDSEMPPPPTTNQHVEATMSG</sequence>
<dbReference type="Pfam" id="PF04218">
    <property type="entry name" value="CENP-B_N"/>
    <property type="match status" value="1"/>
</dbReference>
<organism evidence="5 6">
    <name type="scientific">Verticillium nonalfalfae</name>
    <dbReference type="NCBI Taxonomy" id="1051616"/>
    <lineage>
        <taxon>Eukaryota</taxon>
        <taxon>Fungi</taxon>
        <taxon>Dikarya</taxon>
        <taxon>Ascomycota</taxon>
        <taxon>Pezizomycotina</taxon>
        <taxon>Sordariomycetes</taxon>
        <taxon>Hypocreomycetidae</taxon>
        <taxon>Glomerellales</taxon>
        <taxon>Plectosphaerellaceae</taxon>
        <taxon>Verticillium</taxon>
    </lineage>
</organism>
<keyword evidence="1" id="KW-0238">DNA-binding</keyword>
<keyword evidence="2" id="KW-0539">Nucleus</keyword>
<dbReference type="GO" id="GO:0005634">
    <property type="term" value="C:nucleus"/>
    <property type="evidence" value="ECO:0007669"/>
    <property type="project" value="TreeGrafter"/>
</dbReference>
<protein>
    <recommendedName>
        <fullName evidence="4">HTH CENPB-type domain-containing protein</fullName>
    </recommendedName>
</protein>
<reference evidence="5 6" key="1">
    <citation type="submission" date="2018-10" db="EMBL/GenBank/DDBJ databases">
        <title>Genome sequence of Verticillium nonalfalfae VnAa140.</title>
        <authorList>
            <person name="Stajich J.E."/>
            <person name="Kasson M.T."/>
        </authorList>
    </citation>
    <scope>NUCLEOTIDE SEQUENCE [LARGE SCALE GENOMIC DNA]</scope>
    <source>
        <strain evidence="5 6">VnAa140</strain>
    </source>
</reference>
<dbReference type="PANTHER" id="PTHR19303">
    <property type="entry name" value="TRANSPOSON"/>
    <property type="match status" value="1"/>
</dbReference>
<dbReference type="InterPro" id="IPR007889">
    <property type="entry name" value="HTH_Psq"/>
</dbReference>
<feature type="region of interest" description="Disordered" evidence="3">
    <location>
        <begin position="308"/>
        <end position="336"/>
    </location>
</feature>
<dbReference type="GO" id="GO:0003677">
    <property type="term" value="F:DNA binding"/>
    <property type="evidence" value="ECO:0007669"/>
    <property type="project" value="UniProtKB-KW"/>
</dbReference>
<accession>A0A3M9Y9A2</accession>
<evidence type="ECO:0000313" key="5">
    <source>
        <dbReference type="EMBL" id="RNJ56944.1"/>
    </source>
</evidence>
<dbReference type="InterPro" id="IPR006600">
    <property type="entry name" value="HTH_CenpB_DNA-bd_dom"/>
</dbReference>
<proteinExistence type="predicted"/>
<evidence type="ECO:0000256" key="3">
    <source>
        <dbReference type="SAM" id="MobiDB-lite"/>
    </source>
</evidence>
<name>A0A3M9Y9A2_9PEZI</name>
<feature type="compositionally biased region" description="Pro residues" evidence="3">
    <location>
        <begin position="70"/>
        <end position="82"/>
    </location>
</feature>
<feature type="compositionally biased region" description="Polar residues" evidence="3">
    <location>
        <begin position="587"/>
        <end position="597"/>
    </location>
</feature>